<dbReference type="SUPFAM" id="SSF52540">
    <property type="entry name" value="P-loop containing nucleoside triphosphate hydrolases"/>
    <property type="match status" value="1"/>
</dbReference>
<organism evidence="3 4">
    <name type="scientific">Amycolatopsis sacchari</name>
    <dbReference type="NCBI Taxonomy" id="115433"/>
    <lineage>
        <taxon>Bacteria</taxon>
        <taxon>Bacillati</taxon>
        <taxon>Actinomycetota</taxon>
        <taxon>Actinomycetes</taxon>
        <taxon>Pseudonocardiales</taxon>
        <taxon>Pseudonocardiaceae</taxon>
        <taxon>Amycolatopsis</taxon>
    </lineage>
</organism>
<dbReference type="PRINTS" id="PR00364">
    <property type="entry name" value="DISEASERSIST"/>
</dbReference>
<dbReference type="Gene3D" id="3.40.50.300">
    <property type="entry name" value="P-loop containing nucleotide triphosphate hydrolases"/>
    <property type="match status" value="1"/>
</dbReference>
<accession>A0A1I4BZ84</accession>
<keyword evidence="4" id="KW-1185">Reference proteome</keyword>
<reference evidence="3 4" key="1">
    <citation type="submission" date="2016-10" db="EMBL/GenBank/DDBJ databases">
        <authorList>
            <person name="de Groot N.N."/>
        </authorList>
    </citation>
    <scope>NUCLEOTIDE SEQUENCE [LARGE SCALE GENOMIC DNA]</scope>
    <source>
        <strain evidence="3 4">DSM 44468</strain>
    </source>
</reference>
<dbReference type="SMART" id="SM00028">
    <property type="entry name" value="TPR"/>
    <property type="match status" value="5"/>
</dbReference>
<dbReference type="Pfam" id="PF13374">
    <property type="entry name" value="TPR_10"/>
    <property type="match status" value="1"/>
</dbReference>
<dbReference type="RefSeq" id="WP_143249998.1">
    <property type="nucleotide sequence ID" value="NZ_CBDQZW010000034.1"/>
</dbReference>
<evidence type="ECO:0000313" key="4">
    <source>
        <dbReference type="Proteomes" id="UP000199025"/>
    </source>
</evidence>
<dbReference type="OrthoDB" id="581105at2"/>
<feature type="compositionally biased region" description="Pro residues" evidence="2">
    <location>
        <begin position="32"/>
        <end position="41"/>
    </location>
</feature>
<dbReference type="Proteomes" id="UP000199025">
    <property type="component" value="Unassembled WGS sequence"/>
</dbReference>
<evidence type="ECO:0000313" key="3">
    <source>
        <dbReference type="EMBL" id="SFK74092.1"/>
    </source>
</evidence>
<evidence type="ECO:0000256" key="2">
    <source>
        <dbReference type="SAM" id="MobiDB-lite"/>
    </source>
</evidence>
<gene>
    <name evidence="3" type="ORF">SAMN05421835_13148</name>
</gene>
<feature type="repeat" description="TPR" evidence="1">
    <location>
        <begin position="626"/>
        <end position="659"/>
    </location>
</feature>
<dbReference type="PANTHER" id="PTHR47691">
    <property type="entry name" value="REGULATOR-RELATED"/>
    <property type="match status" value="1"/>
</dbReference>
<dbReference type="PANTHER" id="PTHR47691:SF3">
    <property type="entry name" value="HTH-TYPE TRANSCRIPTIONAL REGULATOR RV0890C-RELATED"/>
    <property type="match status" value="1"/>
</dbReference>
<proteinExistence type="predicted"/>
<name>A0A1I4BZ84_9PSEU</name>
<dbReference type="InterPro" id="IPR027417">
    <property type="entry name" value="P-loop_NTPase"/>
</dbReference>
<dbReference type="InterPro" id="IPR019734">
    <property type="entry name" value="TPR_rpt"/>
</dbReference>
<dbReference type="Pfam" id="PF13181">
    <property type="entry name" value="TPR_8"/>
    <property type="match status" value="1"/>
</dbReference>
<dbReference type="AlphaFoldDB" id="A0A1I4BZ84"/>
<dbReference type="Pfam" id="PF13424">
    <property type="entry name" value="TPR_12"/>
    <property type="match status" value="1"/>
</dbReference>
<dbReference type="SUPFAM" id="SSF48452">
    <property type="entry name" value="TPR-like"/>
    <property type="match status" value="1"/>
</dbReference>
<dbReference type="InterPro" id="IPR011990">
    <property type="entry name" value="TPR-like_helical_dom_sf"/>
</dbReference>
<feature type="repeat" description="TPR" evidence="1">
    <location>
        <begin position="586"/>
        <end position="619"/>
    </location>
</feature>
<feature type="region of interest" description="Disordered" evidence="2">
    <location>
        <begin position="17"/>
        <end position="43"/>
    </location>
</feature>
<protein>
    <submittedName>
        <fullName evidence="3">Tetratricopeptide repeat-containing protein</fullName>
    </submittedName>
</protein>
<dbReference type="Gene3D" id="1.25.40.10">
    <property type="entry name" value="Tetratricopeptide repeat domain"/>
    <property type="match status" value="1"/>
</dbReference>
<evidence type="ECO:0000256" key="1">
    <source>
        <dbReference type="PROSITE-ProRule" id="PRU00339"/>
    </source>
</evidence>
<dbReference type="PROSITE" id="PS50005">
    <property type="entry name" value="TPR"/>
    <property type="match status" value="2"/>
</dbReference>
<keyword evidence="1" id="KW-0802">TPR repeat</keyword>
<dbReference type="GO" id="GO:0043531">
    <property type="term" value="F:ADP binding"/>
    <property type="evidence" value="ECO:0007669"/>
    <property type="project" value="InterPro"/>
</dbReference>
<sequence length="685" mass="74776">MNVRRFLAWLRGLSSRRRPAGPTAPAESGPLSPWPARPPQAPRRLVGRERHLRVLDEQVGRNRMVAVVGARGTGKTALVSYWVSHHTTAFELYADLNGTVSDGQTEAVLSGFLHKLDVSLNSVDPADLPELFRSVTAATRVVVVLDNAASAPQVNALLPAPGNEVLVTSRRPVDALAAGATVELGPLTFAEARSMLEGFLGAAVVAEDPHATWRVTESCGRLPLALRIAGDLAAREKLSMTALARKLESAGAEVRVVTTIDADLSSAMGASYDGLTKEAARTFRLLGSQPCAALHKYAVAALVDRELTVTIAALDELLRYQLIEIHDDRVKLQSALRDYAAEQASAAEKAAGFAGLLRWYIANVAAAGNALAPDWAGPAIEVDEEGLHLLEFSQERYREAVGWCRSELASALALVRAAEHGHSDAWKLPVLFMPYLFLSKHWSSCLDLARLGVKIARNAGDLVGLARCLHNFSWVLHALNRDQEALPCLRESAQLHGMLTDDRGRAWTSFALGESLTAVNELAEARECFERALTHFEETKWRFGEAIVLASLAVTLEKQGDVRQAFAAAEKALKIAQAVGISPLQSHSHHQLGLLHQREGNQEAAVGHFQRALVLRRKFNERWNEADTELSLGEAYGALERYDEAYAAFDRAEEIFAELHDDARRLVVHAARANLEVAPKPFQRE</sequence>
<dbReference type="STRING" id="115433.SAMN05421835_13148"/>
<dbReference type="EMBL" id="FORP01000031">
    <property type="protein sequence ID" value="SFK74092.1"/>
    <property type="molecule type" value="Genomic_DNA"/>
</dbReference>